<feature type="transmembrane region" description="Helical" evidence="5">
    <location>
        <begin position="479"/>
        <end position="503"/>
    </location>
</feature>
<feature type="transmembrane region" description="Helical" evidence="5">
    <location>
        <begin position="438"/>
        <end position="467"/>
    </location>
</feature>
<keyword evidence="5" id="KW-0813">Transport</keyword>
<accession>A0AAD2HG14</accession>
<feature type="transmembrane region" description="Helical" evidence="5">
    <location>
        <begin position="920"/>
        <end position="940"/>
    </location>
</feature>
<comment type="caution">
    <text evidence="7">The sequence shown here is derived from an EMBL/GenBank/DDBJ whole genome shotgun (WGS) entry which is preliminary data.</text>
</comment>
<comment type="similarity">
    <text evidence="5">Belongs to the TPT transporter family. SLC35D subfamily.</text>
</comment>
<feature type="transmembrane region" description="Helical" evidence="5">
    <location>
        <begin position="952"/>
        <end position="970"/>
    </location>
</feature>
<dbReference type="EMBL" id="CAVNYO010000401">
    <property type="protein sequence ID" value="CAK5274308.1"/>
    <property type="molecule type" value="Genomic_DNA"/>
</dbReference>
<comment type="function">
    <text evidence="5">Involved in the import of GDP-mannose from the cytoplasm into the Golgi lumen.</text>
</comment>
<dbReference type="Proteomes" id="UP001295794">
    <property type="component" value="Unassembled WGS sequence"/>
</dbReference>
<feature type="transmembrane region" description="Helical" evidence="5">
    <location>
        <begin position="753"/>
        <end position="774"/>
    </location>
</feature>
<evidence type="ECO:0000256" key="1">
    <source>
        <dbReference type="ARBA" id="ARBA00004141"/>
    </source>
</evidence>
<dbReference type="AlphaFoldDB" id="A0AAD2HG14"/>
<evidence type="ECO:0000256" key="4">
    <source>
        <dbReference type="ARBA" id="ARBA00023136"/>
    </source>
</evidence>
<feature type="transmembrane region" description="Helical" evidence="5">
    <location>
        <begin position="806"/>
        <end position="826"/>
    </location>
</feature>
<evidence type="ECO:0000256" key="5">
    <source>
        <dbReference type="RuleBase" id="RU367097"/>
    </source>
</evidence>
<feature type="transmembrane region" description="Helical" evidence="5">
    <location>
        <begin position="535"/>
        <end position="556"/>
    </location>
</feature>
<dbReference type="GO" id="GO:0000139">
    <property type="term" value="C:Golgi membrane"/>
    <property type="evidence" value="ECO:0007669"/>
    <property type="project" value="UniProtKB-SubCell"/>
</dbReference>
<keyword evidence="8" id="KW-1185">Reference proteome</keyword>
<proteinExistence type="inferred from homology"/>
<keyword evidence="2 5" id="KW-0812">Transmembrane</keyword>
<evidence type="ECO:0000256" key="6">
    <source>
        <dbReference type="SAM" id="MobiDB-lite"/>
    </source>
</evidence>
<keyword evidence="3 5" id="KW-1133">Transmembrane helix</keyword>
<sequence>MRLLRGGVASGTANKVAALILSLPLPIISYLAGSERVAMRVWHPLAFFASAAPLVFANVNFDTCLADIHQGLWGDTGGTDNYGNPVSNISQATAITYGLCIKACGAGSEPFDWNIFSQQFSAWLLPYLALISQLPFGAQSRLDNLVSMLLTLGSPTLAAYSLALTVLNGHWIAQRFSHIRYPNVKEAVKILSSLQQSALRVVCEESLLASLVVLHENDDWWSELSIWLNYVHTWSISAVASIIWVVTAYIFTVVDSFTSAQNTNSTLNANGQAIGSIFLWLLPVVVGWLQISPKCDHDRVHQALDRANKMAYVASDDGEPILASKVSRQRAIYLQKRLGEIHRDQVKLEQSTAPIYNYARFLSWAAAVEDVYLAFREASERTDRHEPVDKQGVWEHGDRHWSIHPRNRRGSTTQVSDYVKMRTSEIPSPRRSRLGPGVLARFLLASILAICLTWGSVGAAVLVAFFTPTKGIACRSGSYLLYGTCSTLVWMLLVVSSGLAHYASFAKSYRGRYIHTRTTRVAGILAITLRRVGKILAALNSAWILAACLFQFGSFFDRCWCNRQASVFYLGKDAYNVISISTADVAALNAPWIGGVTLASGVSILFMAFVSVLINPNLPDIDRGLCVGSFLVSYPHRSLSFRHFYNAASRDRILAEGSCRGRHLLHSRRPCRESPLSRTQSGKFMPAQMIIVNKAVLNDTPELPFTLLFLQTSIAVFLLRLLAFVNRTALGQAIPGSFNFELPMFNRGTILRILPYLCVGLIGLVFNTLCLANVDAAFFQIARGLQLPFTILISSAHMGQTPSKQIILSAFIVTFGFLVGSMPTLLPVLSISSISDSDGHYLSRQTAVALIYGCISSFVLALHAVLKKSALVHVGQSVIALCYFGNLFMAVGMIPCMVVNAEFSLLYQRFLEGTTDWTTFAVGSAVTGVFGFLLGISSALSIKVTNPVTHMFSSAAKGVFQTFLGMWLFSDILTLSRAYSIAIITGGTVYFTYLQTRPKPRERLAGPQNDVEKQMDSEKQILLEKNSDSQA</sequence>
<feature type="region of interest" description="Disordered" evidence="6">
    <location>
        <begin position="1002"/>
        <end position="1031"/>
    </location>
</feature>
<feature type="transmembrane region" description="Helical" evidence="5">
    <location>
        <begin position="703"/>
        <end position="725"/>
    </location>
</feature>
<keyword evidence="5" id="KW-0333">Golgi apparatus</keyword>
<dbReference type="GO" id="GO:0005789">
    <property type="term" value="C:endoplasmic reticulum membrane"/>
    <property type="evidence" value="ECO:0007669"/>
    <property type="project" value="UniProtKB-SubCell"/>
</dbReference>
<keyword evidence="4 5" id="KW-0472">Membrane</keyword>
<feature type="transmembrane region" description="Helical" evidence="5">
    <location>
        <begin position="144"/>
        <end position="167"/>
    </location>
</feature>
<comment type="subunit">
    <text evidence="5">Homooligomer.</text>
</comment>
<reference evidence="7" key="1">
    <citation type="submission" date="2023-11" db="EMBL/GenBank/DDBJ databases">
        <authorList>
            <person name="De Vega J J."/>
            <person name="De Vega J J."/>
        </authorList>
    </citation>
    <scope>NUCLEOTIDE SEQUENCE</scope>
</reference>
<dbReference type="PANTHER" id="PTHR11132">
    <property type="entry name" value="SOLUTE CARRIER FAMILY 35"/>
    <property type="match status" value="1"/>
</dbReference>
<keyword evidence="5" id="KW-0968">Cytoplasmic vesicle</keyword>
<evidence type="ECO:0000256" key="3">
    <source>
        <dbReference type="ARBA" id="ARBA00022989"/>
    </source>
</evidence>
<evidence type="ECO:0000313" key="8">
    <source>
        <dbReference type="Proteomes" id="UP001295794"/>
    </source>
</evidence>
<feature type="transmembrane region" description="Helical" evidence="5">
    <location>
        <begin position="592"/>
        <end position="614"/>
    </location>
</feature>
<keyword evidence="5" id="KW-0256">Endoplasmic reticulum</keyword>
<feature type="transmembrane region" description="Helical" evidence="5">
    <location>
        <begin position="120"/>
        <end position="138"/>
    </location>
</feature>
<keyword evidence="5" id="KW-0762">Sugar transport</keyword>
<dbReference type="GO" id="GO:0030659">
    <property type="term" value="C:cytoplasmic vesicle membrane"/>
    <property type="evidence" value="ECO:0007669"/>
    <property type="project" value="UniProtKB-SubCell"/>
</dbReference>
<gene>
    <name evidence="7" type="ORF">MYCIT1_LOCUS21424</name>
</gene>
<comment type="caution">
    <text evidence="5">Lacks conserved residue(s) required for the propagation of feature annotation.</text>
</comment>
<name>A0AAD2HG14_9AGAR</name>
<feature type="transmembrane region" description="Helical" evidence="5">
    <location>
        <begin position="976"/>
        <end position="994"/>
    </location>
</feature>
<feature type="transmembrane region" description="Helical" evidence="5">
    <location>
        <begin position="846"/>
        <end position="866"/>
    </location>
</feature>
<evidence type="ECO:0000313" key="7">
    <source>
        <dbReference type="EMBL" id="CAK5274308.1"/>
    </source>
</evidence>
<protein>
    <recommendedName>
        <fullName evidence="5">GDP-mannose transporter</fullName>
        <shortName evidence="5">GMT</shortName>
    </recommendedName>
</protein>
<dbReference type="InterPro" id="IPR050186">
    <property type="entry name" value="TPT_transporter"/>
</dbReference>
<feature type="transmembrane region" description="Helical" evidence="5">
    <location>
        <begin position="12"/>
        <end position="32"/>
    </location>
</feature>
<evidence type="ECO:0000256" key="2">
    <source>
        <dbReference type="ARBA" id="ARBA00022692"/>
    </source>
</evidence>
<feature type="transmembrane region" description="Helical" evidence="5">
    <location>
        <begin position="878"/>
        <end position="900"/>
    </location>
</feature>
<comment type="subcellular location">
    <subcellularLocation>
        <location evidence="5">Golgi apparatus membrane</location>
        <topology evidence="5">Multi-pass membrane protein</topology>
    </subcellularLocation>
    <subcellularLocation>
        <location evidence="5">Cytoplasmic vesicle membrane</location>
        <topology evidence="5">Multi-pass membrane protein</topology>
    </subcellularLocation>
    <subcellularLocation>
        <location evidence="5">Endoplasmic reticulum membrane</location>
        <topology evidence="5">Multi-pass membrane protein</topology>
    </subcellularLocation>
    <subcellularLocation>
        <location evidence="1">Membrane</location>
        <topology evidence="1">Multi-pass membrane protein</topology>
    </subcellularLocation>
</comment>
<feature type="transmembrane region" description="Helical" evidence="5">
    <location>
        <begin position="230"/>
        <end position="251"/>
    </location>
</feature>
<feature type="transmembrane region" description="Helical" evidence="5">
    <location>
        <begin position="271"/>
        <end position="289"/>
    </location>
</feature>
<organism evidence="7 8">
    <name type="scientific">Mycena citricolor</name>
    <dbReference type="NCBI Taxonomy" id="2018698"/>
    <lineage>
        <taxon>Eukaryota</taxon>
        <taxon>Fungi</taxon>
        <taxon>Dikarya</taxon>
        <taxon>Basidiomycota</taxon>
        <taxon>Agaricomycotina</taxon>
        <taxon>Agaricomycetes</taxon>
        <taxon>Agaricomycetidae</taxon>
        <taxon>Agaricales</taxon>
        <taxon>Marasmiineae</taxon>
        <taxon>Mycenaceae</taxon>
        <taxon>Mycena</taxon>
    </lineage>
</organism>